<evidence type="ECO:0000313" key="1">
    <source>
        <dbReference type="EMBL" id="CAI4031557.1"/>
    </source>
</evidence>
<dbReference type="RefSeq" id="WP_289268466.1">
    <property type="nucleotide sequence ID" value="NZ_OX365700.1"/>
</dbReference>
<dbReference type="AlphaFoldDB" id="A0AA86MYQ6"/>
<gene>
    <name evidence="1" type="ORF">DNFV4_01976</name>
</gene>
<keyword evidence="2" id="KW-1185">Reference proteome</keyword>
<accession>A0AA86MYQ6</accession>
<dbReference type="KEGG" id="nti:DNFV4_01976"/>
<reference evidence="1" key="1">
    <citation type="submission" date="2022-10" db="EMBL/GenBank/DDBJ databases">
        <authorList>
            <person name="Koch H."/>
        </authorList>
    </citation>
    <scope>NUCLEOTIDE SEQUENCE</scope>
    <source>
        <strain evidence="1">DNF</strain>
    </source>
</reference>
<evidence type="ECO:0008006" key="3">
    <source>
        <dbReference type="Google" id="ProtNLM"/>
    </source>
</evidence>
<proteinExistence type="predicted"/>
<organism evidence="1 2">
    <name type="scientific">Nitrospira tepida</name>
    <dbReference type="NCBI Taxonomy" id="2973512"/>
    <lineage>
        <taxon>Bacteria</taxon>
        <taxon>Pseudomonadati</taxon>
        <taxon>Nitrospirota</taxon>
        <taxon>Nitrospiria</taxon>
        <taxon>Nitrospirales</taxon>
        <taxon>Nitrospiraceae</taxon>
        <taxon>Nitrospira</taxon>
    </lineage>
</organism>
<dbReference type="PROSITE" id="PS51257">
    <property type="entry name" value="PROKAR_LIPOPROTEIN"/>
    <property type="match status" value="1"/>
</dbReference>
<evidence type="ECO:0000313" key="2">
    <source>
        <dbReference type="Proteomes" id="UP001179121"/>
    </source>
</evidence>
<sequence>MKGRELAQGGMNRRMTCAAIGVFVFAMAAVGCARLPYTTQTIHEDQRVVVTLQREIDAPAYTHPVQISDQDLSAILRGFSLRKQQRLPLRWFAEEVPPTPLFREDELAVLAGPLAKGLRKAGPNERVHFELRAPGNNPHDEWDTTAGWIAVREPSLRLEVDYHHVQTPRQKSSPYDYNYPTPPPTKSEYLLYFEPGRFWGTAPGFEKPVLQYRDFLRSAPIVPMK</sequence>
<dbReference type="Proteomes" id="UP001179121">
    <property type="component" value="Chromosome"/>
</dbReference>
<protein>
    <recommendedName>
        <fullName evidence="3">Lipoprotein</fullName>
    </recommendedName>
</protein>
<dbReference type="EMBL" id="OX365700">
    <property type="protein sequence ID" value="CAI4031557.1"/>
    <property type="molecule type" value="Genomic_DNA"/>
</dbReference>
<name>A0AA86MYQ6_9BACT</name>